<dbReference type="Pfam" id="PF10067">
    <property type="entry name" value="DUF2306"/>
    <property type="match status" value="1"/>
</dbReference>
<dbReference type="Proteomes" id="UP000739565">
    <property type="component" value="Unassembled WGS sequence"/>
</dbReference>
<gene>
    <name evidence="2" type="ORF">KZZ10_02060</name>
</gene>
<dbReference type="AlphaFoldDB" id="A0A953N7A0"/>
<feature type="transmembrane region" description="Helical" evidence="1">
    <location>
        <begin position="106"/>
        <end position="129"/>
    </location>
</feature>
<protein>
    <submittedName>
        <fullName evidence="2">DUF2306 domain-containing protein</fullName>
    </submittedName>
</protein>
<accession>A0A953N7A0</accession>
<feature type="transmembrane region" description="Helical" evidence="1">
    <location>
        <begin position="12"/>
        <end position="32"/>
    </location>
</feature>
<evidence type="ECO:0000313" key="2">
    <source>
        <dbReference type="EMBL" id="MBZ1349419.1"/>
    </source>
</evidence>
<sequence>MNFSPLSLSTPAILIHLLFALAAFALGGIQLVTKKGTRTHRALGYVWVTAMVVICVTSFGIKEVMPDSIFGGYSPIHLLSLYTLVQLGRGIYFARHKNIKMHRRCMLQTYIGGLVIAGLFTFMPGRLLYNVVIAPWL</sequence>
<keyword evidence="3" id="KW-1185">Reference proteome</keyword>
<keyword evidence="1" id="KW-1133">Transmembrane helix</keyword>
<reference evidence="2" key="1">
    <citation type="submission" date="2021-07" db="EMBL/GenBank/DDBJ databases">
        <title>New genus and species of the family Alcaligenaceae.</title>
        <authorList>
            <person name="Hahn M.W."/>
        </authorList>
    </citation>
    <scope>NUCLEOTIDE SEQUENCE</scope>
    <source>
        <strain evidence="2">LF4-65</strain>
    </source>
</reference>
<dbReference type="EMBL" id="JAHXRI010000004">
    <property type="protein sequence ID" value="MBZ1349419.1"/>
    <property type="molecule type" value="Genomic_DNA"/>
</dbReference>
<feature type="transmembrane region" description="Helical" evidence="1">
    <location>
        <begin position="73"/>
        <end position="94"/>
    </location>
</feature>
<evidence type="ECO:0000313" key="3">
    <source>
        <dbReference type="Proteomes" id="UP000739565"/>
    </source>
</evidence>
<organism evidence="2 3">
    <name type="scientific">Zwartia hollandica</name>
    <dbReference type="NCBI Taxonomy" id="324606"/>
    <lineage>
        <taxon>Bacteria</taxon>
        <taxon>Pseudomonadati</taxon>
        <taxon>Pseudomonadota</taxon>
        <taxon>Betaproteobacteria</taxon>
        <taxon>Burkholderiales</taxon>
        <taxon>Alcaligenaceae</taxon>
        <taxon>Zwartia</taxon>
    </lineage>
</organism>
<evidence type="ECO:0000256" key="1">
    <source>
        <dbReference type="SAM" id="Phobius"/>
    </source>
</evidence>
<keyword evidence="1" id="KW-0812">Transmembrane</keyword>
<comment type="caution">
    <text evidence="2">The sequence shown here is derived from an EMBL/GenBank/DDBJ whole genome shotgun (WGS) entry which is preliminary data.</text>
</comment>
<name>A0A953N7A0_9BURK</name>
<dbReference type="InterPro" id="IPR018750">
    <property type="entry name" value="DUF2306_membrane"/>
</dbReference>
<dbReference type="RefSeq" id="WP_259659843.1">
    <property type="nucleotide sequence ID" value="NZ_JAHXRI010000004.1"/>
</dbReference>
<feature type="transmembrane region" description="Helical" evidence="1">
    <location>
        <begin position="44"/>
        <end position="61"/>
    </location>
</feature>
<keyword evidence="1" id="KW-0472">Membrane</keyword>
<proteinExistence type="predicted"/>